<evidence type="ECO:0000313" key="5">
    <source>
        <dbReference type="EMBL" id="OTG27715.1"/>
    </source>
</evidence>
<dbReference type="Pfam" id="PF13622">
    <property type="entry name" value="4HBT_3"/>
    <property type="match status" value="1"/>
</dbReference>
<keyword evidence="3" id="KW-1133">Transmembrane helix</keyword>
<evidence type="ECO:0000256" key="3">
    <source>
        <dbReference type="SAM" id="Phobius"/>
    </source>
</evidence>
<dbReference type="GO" id="GO:0047617">
    <property type="term" value="F:fatty acyl-CoA hydrolase activity"/>
    <property type="evidence" value="ECO:0007669"/>
    <property type="project" value="InterPro"/>
</dbReference>
<dbReference type="EMBL" id="CM007893">
    <property type="protein sequence ID" value="OTG27715.1"/>
    <property type="molecule type" value="Genomic_DNA"/>
</dbReference>
<keyword evidence="3" id="KW-0472">Membrane</keyword>
<keyword evidence="3" id="KW-0812">Transmembrane</keyword>
<evidence type="ECO:0000256" key="1">
    <source>
        <dbReference type="ARBA" id="ARBA00006538"/>
    </source>
</evidence>
<organism evidence="5 6">
    <name type="scientific">Helianthus annuus</name>
    <name type="common">Common sunflower</name>
    <dbReference type="NCBI Taxonomy" id="4232"/>
    <lineage>
        <taxon>Eukaryota</taxon>
        <taxon>Viridiplantae</taxon>
        <taxon>Streptophyta</taxon>
        <taxon>Embryophyta</taxon>
        <taxon>Tracheophyta</taxon>
        <taxon>Spermatophyta</taxon>
        <taxon>Magnoliopsida</taxon>
        <taxon>eudicotyledons</taxon>
        <taxon>Gunneridae</taxon>
        <taxon>Pentapetalae</taxon>
        <taxon>asterids</taxon>
        <taxon>campanulids</taxon>
        <taxon>Asterales</taxon>
        <taxon>Asteraceae</taxon>
        <taxon>Asteroideae</taxon>
        <taxon>Heliantheae alliance</taxon>
        <taxon>Heliantheae</taxon>
        <taxon>Helianthus</taxon>
    </lineage>
</organism>
<comment type="similarity">
    <text evidence="1">Belongs to the C/M/P thioester hydrolase family.</text>
</comment>
<dbReference type="PANTHER" id="PTHR11066:SF34">
    <property type="entry name" value="ACYL-COENZYME A THIOESTERASE 8"/>
    <property type="match status" value="1"/>
</dbReference>
<dbReference type="PANTHER" id="PTHR11066">
    <property type="entry name" value="ACYL-COA THIOESTERASE"/>
    <property type="match status" value="1"/>
</dbReference>
<protein>
    <submittedName>
        <fullName evidence="5">Putative acyl-CoA thioesterase, HotDog domain protein</fullName>
    </submittedName>
</protein>
<keyword evidence="2" id="KW-0378">Hydrolase</keyword>
<dbReference type="InterPro" id="IPR049449">
    <property type="entry name" value="TesB_ACOT8-like_N"/>
</dbReference>
<dbReference type="InterPro" id="IPR029069">
    <property type="entry name" value="HotDog_dom_sf"/>
</dbReference>
<evidence type="ECO:0000313" key="6">
    <source>
        <dbReference type="Proteomes" id="UP000215914"/>
    </source>
</evidence>
<feature type="domain" description="Acyl-CoA thioesterase-like N-terminal HotDog" evidence="4">
    <location>
        <begin position="18"/>
        <end position="83"/>
    </location>
</feature>
<dbReference type="CDD" id="cd03445">
    <property type="entry name" value="Thioesterase_II_repeat2"/>
    <property type="match status" value="1"/>
</dbReference>
<gene>
    <name evidence="5" type="ORF">HannXRQ_Chr04g0103041</name>
</gene>
<keyword evidence="6" id="KW-1185">Reference proteome</keyword>
<dbReference type="Proteomes" id="UP000215914">
    <property type="component" value="Chromosome 4"/>
</dbReference>
<sequence>MLHDSGKCLEESSFDRGALAAASKTVDSLKIVHSLHVYFLLVGILSFQIYHVHRVRDDNSFATRRIDAIQKGVVVFTMIASFQKEEVGFDHQIQNCFYQWKICGRDALLILVFPGLGRRPTEKS</sequence>
<dbReference type="AlphaFoldDB" id="A0A251UWF9"/>
<evidence type="ECO:0000256" key="2">
    <source>
        <dbReference type="ARBA" id="ARBA00022801"/>
    </source>
</evidence>
<reference evidence="6" key="1">
    <citation type="journal article" date="2017" name="Nature">
        <title>The sunflower genome provides insights into oil metabolism, flowering and Asterid evolution.</title>
        <authorList>
            <person name="Badouin H."/>
            <person name="Gouzy J."/>
            <person name="Grassa C.J."/>
            <person name="Murat F."/>
            <person name="Staton S.E."/>
            <person name="Cottret L."/>
            <person name="Lelandais-Briere C."/>
            <person name="Owens G.L."/>
            <person name="Carrere S."/>
            <person name="Mayjonade B."/>
            <person name="Legrand L."/>
            <person name="Gill N."/>
            <person name="Kane N.C."/>
            <person name="Bowers J.E."/>
            <person name="Hubner S."/>
            <person name="Bellec A."/>
            <person name="Berard A."/>
            <person name="Berges H."/>
            <person name="Blanchet N."/>
            <person name="Boniface M.C."/>
            <person name="Brunel D."/>
            <person name="Catrice O."/>
            <person name="Chaidir N."/>
            <person name="Claudel C."/>
            <person name="Donnadieu C."/>
            <person name="Faraut T."/>
            <person name="Fievet G."/>
            <person name="Helmstetter N."/>
            <person name="King M."/>
            <person name="Knapp S.J."/>
            <person name="Lai Z."/>
            <person name="Le Paslier M.C."/>
            <person name="Lippi Y."/>
            <person name="Lorenzon L."/>
            <person name="Mandel J.R."/>
            <person name="Marage G."/>
            <person name="Marchand G."/>
            <person name="Marquand E."/>
            <person name="Bret-Mestries E."/>
            <person name="Morien E."/>
            <person name="Nambeesan S."/>
            <person name="Nguyen T."/>
            <person name="Pegot-Espagnet P."/>
            <person name="Pouilly N."/>
            <person name="Raftis F."/>
            <person name="Sallet E."/>
            <person name="Schiex T."/>
            <person name="Thomas J."/>
            <person name="Vandecasteele C."/>
            <person name="Vares D."/>
            <person name="Vear F."/>
            <person name="Vautrin S."/>
            <person name="Crespi M."/>
            <person name="Mangin B."/>
            <person name="Burke J.M."/>
            <person name="Salse J."/>
            <person name="Munos S."/>
            <person name="Vincourt P."/>
            <person name="Rieseberg L.H."/>
            <person name="Langlade N.B."/>
        </authorList>
    </citation>
    <scope>NUCLEOTIDE SEQUENCE [LARGE SCALE GENOMIC DNA]</scope>
    <source>
        <strain evidence="6">cv. SF193</strain>
    </source>
</reference>
<dbReference type="InterPro" id="IPR003703">
    <property type="entry name" value="Acyl_CoA_thio"/>
</dbReference>
<evidence type="ECO:0000259" key="4">
    <source>
        <dbReference type="Pfam" id="PF13622"/>
    </source>
</evidence>
<dbReference type="GO" id="GO:0006637">
    <property type="term" value="P:acyl-CoA metabolic process"/>
    <property type="evidence" value="ECO:0007669"/>
    <property type="project" value="InterPro"/>
</dbReference>
<dbReference type="SUPFAM" id="SSF54637">
    <property type="entry name" value="Thioesterase/thiol ester dehydrase-isomerase"/>
    <property type="match status" value="1"/>
</dbReference>
<dbReference type="Gene3D" id="2.40.160.210">
    <property type="entry name" value="Acyl-CoA thioesterase, double hotdog domain"/>
    <property type="match status" value="1"/>
</dbReference>
<accession>A0A251UWF9</accession>
<dbReference type="InParanoid" id="A0A251UWF9"/>
<proteinExistence type="inferred from homology"/>
<dbReference type="InterPro" id="IPR042171">
    <property type="entry name" value="Acyl-CoA_hotdog"/>
</dbReference>
<feature type="transmembrane region" description="Helical" evidence="3">
    <location>
        <begin position="31"/>
        <end position="50"/>
    </location>
</feature>
<name>A0A251UWF9_HELAN</name>